<name>A0A0E9W4Z5_ANGAN</name>
<proteinExistence type="predicted"/>
<reference evidence="1" key="1">
    <citation type="submission" date="2014-11" db="EMBL/GenBank/DDBJ databases">
        <authorList>
            <person name="Amaro Gonzalez C."/>
        </authorList>
    </citation>
    <scope>NUCLEOTIDE SEQUENCE</scope>
</reference>
<organism evidence="1">
    <name type="scientific">Anguilla anguilla</name>
    <name type="common">European freshwater eel</name>
    <name type="synonym">Muraena anguilla</name>
    <dbReference type="NCBI Taxonomy" id="7936"/>
    <lineage>
        <taxon>Eukaryota</taxon>
        <taxon>Metazoa</taxon>
        <taxon>Chordata</taxon>
        <taxon>Craniata</taxon>
        <taxon>Vertebrata</taxon>
        <taxon>Euteleostomi</taxon>
        <taxon>Actinopterygii</taxon>
        <taxon>Neopterygii</taxon>
        <taxon>Teleostei</taxon>
        <taxon>Anguilliformes</taxon>
        <taxon>Anguillidae</taxon>
        <taxon>Anguilla</taxon>
    </lineage>
</organism>
<sequence>MKYFQTQNSGTIFNKFTDLCHSIFCQRIQNRMQLFLNIDTIISHFSF</sequence>
<reference evidence="1" key="2">
    <citation type="journal article" date="2015" name="Fish Shellfish Immunol.">
        <title>Early steps in the European eel (Anguilla anguilla)-Vibrio vulnificus interaction in the gills: Role of the RtxA13 toxin.</title>
        <authorList>
            <person name="Callol A."/>
            <person name="Pajuelo D."/>
            <person name="Ebbesson L."/>
            <person name="Teles M."/>
            <person name="MacKenzie S."/>
            <person name="Amaro C."/>
        </authorList>
    </citation>
    <scope>NUCLEOTIDE SEQUENCE</scope>
</reference>
<dbReference type="EMBL" id="GBXM01024019">
    <property type="protein sequence ID" value="JAH84558.1"/>
    <property type="molecule type" value="Transcribed_RNA"/>
</dbReference>
<protein>
    <submittedName>
        <fullName evidence="1">Uncharacterized protein</fullName>
    </submittedName>
</protein>
<accession>A0A0E9W4Z5</accession>
<dbReference type="AlphaFoldDB" id="A0A0E9W4Z5"/>
<evidence type="ECO:0000313" key="1">
    <source>
        <dbReference type="EMBL" id="JAH84558.1"/>
    </source>
</evidence>